<evidence type="ECO:0000256" key="2">
    <source>
        <dbReference type="ARBA" id="ARBA00009387"/>
    </source>
</evidence>
<reference evidence="5 6" key="1">
    <citation type="submission" date="2017-03" db="EMBL/GenBank/DDBJ databases">
        <title>Lifting the veil on microbial sulfur biogeochemistry in mining wastewaters.</title>
        <authorList>
            <person name="Kantor R.S."/>
            <person name="Colenbrander Nelson T."/>
            <person name="Marshall S."/>
            <person name="Bennett D."/>
            <person name="Apte S."/>
            <person name="Camacho D."/>
            <person name="Thomas B.C."/>
            <person name="Warren L.A."/>
            <person name="Banfield J.F."/>
        </authorList>
    </citation>
    <scope>NUCLEOTIDE SEQUENCE [LARGE SCALE GENOMIC DNA]</scope>
    <source>
        <strain evidence="5">32-67-7</strain>
    </source>
</reference>
<sequence>MRRTVWTDAISGHFRAIASPAAFARSGLGSAEVLFAPLLSLFGRLDRPFLVPAKTALTPAVSALAQERFRNVGELVTAIDEASHRFGVPATWIEAVIAVESGGERNAVSIKGAMGLMQLMPATWRQFRADLGLGVDPFDRRDNVLAGAAYLRELYDRFGRQGFLAAYNAGPTRYQAYLTGAKRLPPETVAYVARIEARLADRGAAPSPGIGRPADWRAAGLFVERTGADRPRPEEATAMTILESADQERRP</sequence>
<comment type="caution">
    <text evidence="5">The sequence shown here is derived from an EMBL/GenBank/DDBJ whole genome shotgun (WGS) entry which is preliminary data.</text>
</comment>
<comment type="similarity">
    <text evidence="1">Belongs to the transglycosylase Slt family.</text>
</comment>
<feature type="region of interest" description="Disordered" evidence="3">
    <location>
        <begin position="227"/>
        <end position="251"/>
    </location>
</feature>
<organism evidence="5 6">
    <name type="scientific">Caulobacter vibrioides</name>
    <name type="common">Caulobacter crescentus</name>
    <dbReference type="NCBI Taxonomy" id="155892"/>
    <lineage>
        <taxon>Bacteria</taxon>
        <taxon>Pseudomonadati</taxon>
        <taxon>Pseudomonadota</taxon>
        <taxon>Alphaproteobacteria</taxon>
        <taxon>Caulobacterales</taxon>
        <taxon>Caulobacteraceae</taxon>
        <taxon>Caulobacter</taxon>
    </lineage>
</organism>
<accession>A0A258D570</accession>
<feature type="domain" description="Transglycosylase SLT" evidence="4">
    <location>
        <begin position="79"/>
        <end position="183"/>
    </location>
</feature>
<dbReference type="PANTHER" id="PTHR37423:SF2">
    <property type="entry name" value="MEMBRANE-BOUND LYTIC MUREIN TRANSGLYCOSYLASE C"/>
    <property type="match status" value="1"/>
</dbReference>
<dbReference type="CDD" id="cd00254">
    <property type="entry name" value="LT-like"/>
    <property type="match status" value="1"/>
</dbReference>
<evidence type="ECO:0000256" key="1">
    <source>
        <dbReference type="ARBA" id="ARBA00007734"/>
    </source>
</evidence>
<dbReference type="Proteomes" id="UP000215616">
    <property type="component" value="Unassembled WGS sequence"/>
</dbReference>
<dbReference type="SUPFAM" id="SSF53955">
    <property type="entry name" value="Lysozyme-like"/>
    <property type="match status" value="1"/>
</dbReference>
<dbReference type="Gene3D" id="1.10.530.10">
    <property type="match status" value="1"/>
</dbReference>
<dbReference type="PANTHER" id="PTHR37423">
    <property type="entry name" value="SOLUBLE LYTIC MUREIN TRANSGLYCOSYLASE-RELATED"/>
    <property type="match status" value="1"/>
</dbReference>
<evidence type="ECO:0000313" key="5">
    <source>
        <dbReference type="EMBL" id="OYX02502.1"/>
    </source>
</evidence>
<dbReference type="EMBL" id="NCDQ01000184">
    <property type="protein sequence ID" value="OYX02502.1"/>
    <property type="molecule type" value="Genomic_DNA"/>
</dbReference>
<evidence type="ECO:0000256" key="3">
    <source>
        <dbReference type="SAM" id="MobiDB-lite"/>
    </source>
</evidence>
<evidence type="ECO:0000259" key="4">
    <source>
        <dbReference type="Pfam" id="PF01464"/>
    </source>
</evidence>
<dbReference type="Pfam" id="PF01464">
    <property type="entry name" value="SLT"/>
    <property type="match status" value="1"/>
</dbReference>
<dbReference type="InterPro" id="IPR008258">
    <property type="entry name" value="Transglycosylase_SLT_dom_1"/>
</dbReference>
<comment type="similarity">
    <text evidence="2">Belongs to the virb1 family.</text>
</comment>
<dbReference type="InterPro" id="IPR023346">
    <property type="entry name" value="Lysozyme-like_dom_sf"/>
</dbReference>
<protein>
    <recommendedName>
        <fullName evidence="4">Transglycosylase SLT domain-containing protein</fullName>
    </recommendedName>
</protein>
<dbReference type="AlphaFoldDB" id="A0A258D570"/>
<evidence type="ECO:0000313" key="6">
    <source>
        <dbReference type="Proteomes" id="UP000215616"/>
    </source>
</evidence>
<proteinExistence type="inferred from homology"/>
<gene>
    <name evidence="5" type="ORF">B7Z12_11950</name>
</gene>
<name>A0A258D570_CAUVI</name>